<dbReference type="EMBL" id="KB008036">
    <property type="protein sequence ID" value="ELR15154.1"/>
    <property type="molecule type" value="Genomic_DNA"/>
</dbReference>
<keyword evidence="2" id="KW-1185">Reference proteome</keyword>
<name>L8GPR1_ACACF</name>
<proteinExistence type="predicted"/>
<dbReference type="Proteomes" id="UP000011083">
    <property type="component" value="Unassembled WGS sequence"/>
</dbReference>
<dbReference type="AlphaFoldDB" id="L8GPR1"/>
<evidence type="ECO:0000313" key="1">
    <source>
        <dbReference type="EMBL" id="ELR15154.1"/>
    </source>
</evidence>
<dbReference type="KEGG" id="acan:ACA1_217160"/>
<sequence length="178" mass="19622">MADERRQALTRIIGERLSNCFGLGNAADQCVAVKGENDEECLQLESLRLHCFAELLCPQQAQRAVTCLQTRRNPSLCQDDIKALRACTGPAFDHFVDRYPQHSLGDASKCQVELKEVDLCVGSVICPAEGRTLGECLRNGTEDSCASQRQAFSACVAEGRLKFWEELGIPVNEFAAKQ</sequence>
<reference evidence="1 2" key="1">
    <citation type="journal article" date="2013" name="Genome Biol.">
        <title>Genome of Acanthamoeba castellanii highlights extensive lateral gene transfer and early evolution of tyrosine kinase signaling.</title>
        <authorList>
            <person name="Clarke M."/>
            <person name="Lohan A.J."/>
            <person name="Liu B."/>
            <person name="Lagkouvardos I."/>
            <person name="Roy S."/>
            <person name="Zafar N."/>
            <person name="Bertelli C."/>
            <person name="Schilde C."/>
            <person name="Kianianmomeni A."/>
            <person name="Burglin T.R."/>
            <person name="Frech C."/>
            <person name="Turcotte B."/>
            <person name="Kopec K.O."/>
            <person name="Synnott J.M."/>
            <person name="Choo C."/>
            <person name="Paponov I."/>
            <person name="Finkler A."/>
            <person name="Soon Heng Tan C."/>
            <person name="Hutchins A.P."/>
            <person name="Weinmeier T."/>
            <person name="Rattei T."/>
            <person name="Chu J.S."/>
            <person name="Gimenez G."/>
            <person name="Irimia M."/>
            <person name="Rigden D.J."/>
            <person name="Fitzpatrick D.A."/>
            <person name="Lorenzo-Morales J."/>
            <person name="Bateman A."/>
            <person name="Chiu C.H."/>
            <person name="Tang P."/>
            <person name="Hegemann P."/>
            <person name="Fromm H."/>
            <person name="Raoult D."/>
            <person name="Greub G."/>
            <person name="Miranda-Saavedra D."/>
            <person name="Chen N."/>
            <person name="Nash P."/>
            <person name="Ginger M.L."/>
            <person name="Horn M."/>
            <person name="Schaap P."/>
            <person name="Caler L."/>
            <person name="Loftus B."/>
        </authorList>
    </citation>
    <scope>NUCLEOTIDE SEQUENCE [LARGE SCALE GENOMIC DNA]</scope>
    <source>
        <strain evidence="1 2">Neff</strain>
    </source>
</reference>
<dbReference type="VEuPathDB" id="AmoebaDB:ACA1_217160"/>
<organism evidence="1 2">
    <name type="scientific">Acanthamoeba castellanii (strain ATCC 30010 / Neff)</name>
    <dbReference type="NCBI Taxonomy" id="1257118"/>
    <lineage>
        <taxon>Eukaryota</taxon>
        <taxon>Amoebozoa</taxon>
        <taxon>Discosea</taxon>
        <taxon>Longamoebia</taxon>
        <taxon>Centramoebida</taxon>
        <taxon>Acanthamoebidae</taxon>
        <taxon>Acanthamoeba</taxon>
    </lineage>
</organism>
<protein>
    <submittedName>
        <fullName evidence="1">Uncharacterized protein</fullName>
    </submittedName>
</protein>
<evidence type="ECO:0000313" key="2">
    <source>
        <dbReference type="Proteomes" id="UP000011083"/>
    </source>
</evidence>
<dbReference type="RefSeq" id="XP_004337167.1">
    <property type="nucleotide sequence ID" value="XM_004337119.1"/>
</dbReference>
<dbReference type="GeneID" id="14915822"/>
<accession>L8GPR1</accession>
<gene>
    <name evidence="1" type="ORF">ACA1_217160</name>
</gene>